<accession>A0ABT9F9H2</accession>
<dbReference type="NCBIfam" id="TIGR02532">
    <property type="entry name" value="IV_pilin_GFxxxE"/>
    <property type="match status" value="1"/>
</dbReference>
<evidence type="ECO:0000313" key="2">
    <source>
        <dbReference type="EMBL" id="MDP2563427.1"/>
    </source>
</evidence>
<protein>
    <submittedName>
        <fullName evidence="2">PilW family protein</fullName>
    </submittedName>
</protein>
<dbReference type="InterPro" id="IPR045584">
    <property type="entry name" value="Pilin-like"/>
</dbReference>
<keyword evidence="1" id="KW-0472">Membrane</keyword>
<dbReference type="SUPFAM" id="SSF54523">
    <property type="entry name" value="Pili subunits"/>
    <property type="match status" value="1"/>
</dbReference>
<evidence type="ECO:0000256" key="1">
    <source>
        <dbReference type="SAM" id="Phobius"/>
    </source>
</evidence>
<dbReference type="Proteomes" id="UP001177212">
    <property type="component" value="Unassembled WGS sequence"/>
</dbReference>
<gene>
    <name evidence="2" type="ORF">Q8W34_02180</name>
</gene>
<name>A0ABT9F9H2_9GAMM</name>
<dbReference type="Pfam" id="PF07963">
    <property type="entry name" value="N_methyl"/>
    <property type="match status" value="1"/>
</dbReference>
<dbReference type="Pfam" id="PF16074">
    <property type="entry name" value="PilW"/>
    <property type="match status" value="1"/>
</dbReference>
<keyword evidence="1" id="KW-1133">Transmembrane helix</keyword>
<sequence length="335" mass="37523">MSIKQKGFTLVEMMISLFIGGLVLGGVMFTYIGMKVTTKDTMTIGEIQESARLAINIMQRDIEQIGFWGTYYDDSFVAGNTTRATATTPAPDCFEGANNGSFPDLASATNFRTIYAKVAEESKELNCVSNPVKSTDILQLKFLQGNRLTVGAAGNETQAGQNYFVAEQEKAQFVRGVVNAGALNINATVWPYSHHVYYISEQTYKVNNKNITVPALMRKRLVGANISTETIMEGVENMRFVFGLDTNNDSRIDTYKSIGDMEHSDWEDRKGILTVQVFLLIRALQEDPGLKLKNQTYTLGEDDNKRQLTFNDSYRRTVFTTTIRLNNVGSNLWRI</sequence>
<evidence type="ECO:0000313" key="3">
    <source>
        <dbReference type="Proteomes" id="UP001177212"/>
    </source>
</evidence>
<keyword evidence="1" id="KW-0812">Transmembrane</keyword>
<reference evidence="2" key="1">
    <citation type="submission" date="2023-07" db="EMBL/GenBank/DDBJ databases">
        <title>Genome content predicts the carbon catabolic preferences of heterotrophic bacteria.</title>
        <authorList>
            <person name="Gralka M."/>
        </authorList>
    </citation>
    <scope>NUCLEOTIDE SEQUENCE</scope>
    <source>
        <strain evidence="2">4G09</strain>
    </source>
</reference>
<feature type="transmembrane region" description="Helical" evidence="1">
    <location>
        <begin position="12"/>
        <end position="34"/>
    </location>
</feature>
<keyword evidence="3" id="KW-1185">Reference proteome</keyword>
<dbReference type="RefSeq" id="WP_010555935.1">
    <property type="nucleotide sequence ID" value="NZ_AHCB03000005.1"/>
</dbReference>
<dbReference type="InterPro" id="IPR012902">
    <property type="entry name" value="N_methyl_site"/>
</dbReference>
<proteinExistence type="predicted"/>
<organism evidence="2 3">
    <name type="scientific">Pseudoalteromonas marina</name>
    <dbReference type="NCBI Taxonomy" id="267375"/>
    <lineage>
        <taxon>Bacteria</taxon>
        <taxon>Pseudomonadati</taxon>
        <taxon>Pseudomonadota</taxon>
        <taxon>Gammaproteobacteria</taxon>
        <taxon>Alteromonadales</taxon>
        <taxon>Pseudoalteromonadaceae</taxon>
        <taxon>Pseudoalteromonas</taxon>
    </lineage>
</organism>
<comment type="caution">
    <text evidence="2">The sequence shown here is derived from an EMBL/GenBank/DDBJ whole genome shotgun (WGS) entry which is preliminary data.</text>
</comment>
<dbReference type="EMBL" id="JAUYVT010000001">
    <property type="protein sequence ID" value="MDP2563427.1"/>
    <property type="molecule type" value="Genomic_DNA"/>
</dbReference>
<dbReference type="InterPro" id="IPR032092">
    <property type="entry name" value="PilW"/>
</dbReference>
<dbReference type="PROSITE" id="PS00409">
    <property type="entry name" value="PROKAR_NTER_METHYL"/>
    <property type="match status" value="1"/>
</dbReference>